<comment type="similarity">
    <text evidence="1">Belongs to the universal ribosomal protein uS3 family.</text>
</comment>
<organism evidence="5">
    <name type="scientific">Choreocolax polysiphoniae</name>
    <dbReference type="NCBI Taxonomy" id="282351"/>
    <lineage>
        <taxon>Eukaryota</taxon>
        <taxon>Rhodophyta</taxon>
        <taxon>Florideophyceae</taxon>
        <taxon>Rhodymeniophycidae</taxon>
        <taxon>Gigartinales</taxon>
        <taxon>Choreocolacaceae</taxon>
        <taxon>Choreocolax</taxon>
    </lineage>
</organism>
<proteinExistence type="inferred from homology"/>
<gene>
    <name evidence="5" type="primary">rps3</name>
</gene>
<geneLocation type="mitochondrion" evidence="5"/>
<protein>
    <submittedName>
        <fullName evidence="5">Ribosomal protein S3</fullName>
    </submittedName>
</protein>
<dbReference type="SUPFAM" id="SSF54821">
    <property type="entry name" value="Ribosomal protein S3 C-terminal domain"/>
    <property type="match status" value="1"/>
</dbReference>
<dbReference type="AlphaFoldDB" id="A0A1J0F7C3"/>
<evidence type="ECO:0000256" key="4">
    <source>
        <dbReference type="SAM" id="Phobius"/>
    </source>
</evidence>
<evidence type="ECO:0000256" key="2">
    <source>
        <dbReference type="ARBA" id="ARBA00022980"/>
    </source>
</evidence>
<sequence length="236" mass="28263">MTKKINLNSKYLGLSIKCFLNFQNYGNINSLFSKYFINLFIFYIILKKYLLLIQNNFFSFIELFISNNFLKLNINLSHTNLFKLKIFINILSKLEKILILNFSLLKLKTLVYFEKKNFFSIIFVKNYINYLILKMNYFPKKIFNFLIILFKTMLNKQKISFSNKGTKIIKLNGIKIQLKGRYDLTKNSMSKILLFKYGKINSVSLNKKIEFLNKVIYTKLGKSSFKIWFFYTFYKG</sequence>
<dbReference type="EMBL" id="KX687877">
    <property type="protein sequence ID" value="APC24869.1"/>
    <property type="molecule type" value="Genomic_DNA"/>
</dbReference>
<dbReference type="Gene3D" id="3.30.1140.32">
    <property type="entry name" value="Ribosomal protein S3, C-terminal domain"/>
    <property type="match status" value="1"/>
</dbReference>
<dbReference type="GeneID" id="30413280"/>
<keyword evidence="2 5" id="KW-0689">Ribosomal protein</keyword>
<keyword evidence="4" id="KW-1133">Transmembrane helix</keyword>
<keyword evidence="4" id="KW-0472">Membrane</keyword>
<feature type="transmembrane region" description="Helical" evidence="4">
    <location>
        <begin position="35"/>
        <end position="51"/>
    </location>
</feature>
<accession>A0A1J0F7C3</accession>
<name>A0A1J0F7C3_9FLOR</name>
<dbReference type="RefSeq" id="YP_009325877.1">
    <property type="nucleotide sequence ID" value="NC_032002.1"/>
</dbReference>
<evidence type="ECO:0000256" key="3">
    <source>
        <dbReference type="ARBA" id="ARBA00023274"/>
    </source>
</evidence>
<keyword evidence="4" id="KW-0812">Transmembrane</keyword>
<dbReference type="GO" id="GO:1990904">
    <property type="term" value="C:ribonucleoprotein complex"/>
    <property type="evidence" value="ECO:0007669"/>
    <property type="project" value="UniProtKB-KW"/>
</dbReference>
<keyword evidence="5" id="KW-0496">Mitochondrion</keyword>
<reference evidence="5" key="1">
    <citation type="journal article" date="2016" name="Genome Biol. Evol.">
        <title>Red Algal Mitochondrial Genomes are More Complete than Previously Reported.</title>
        <authorList>
            <person name="Salomaki E.D."/>
            <person name="Lane C.E."/>
        </authorList>
    </citation>
    <scope>NUCLEOTIDE SEQUENCE</scope>
</reference>
<evidence type="ECO:0000256" key="1">
    <source>
        <dbReference type="ARBA" id="ARBA00010761"/>
    </source>
</evidence>
<evidence type="ECO:0000313" key="5">
    <source>
        <dbReference type="EMBL" id="APC24869.1"/>
    </source>
</evidence>
<dbReference type="InterPro" id="IPR036419">
    <property type="entry name" value="Ribosomal_S3_C_sf"/>
</dbReference>
<dbReference type="GO" id="GO:0005840">
    <property type="term" value="C:ribosome"/>
    <property type="evidence" value="ECO:0007669"/>
    <property type="project" value="UniProtKB-KW"/>
</dbReference>
<keyword evidence="3" id="KW-0687">Ribonucleoprotein</keyword>